<keyword evidence="1" id="KW-0245">EGF-like domain</keyword>
<evidence type="ECO:0000256" key="2">
    <source>
        <dbReference type="SAM" id="MobiDB-lite"/>
    </source>
</evidence>
<organism evidence="5 6">
    <name type="scientific">Magallana gigas</name>
    <name type="common">Pacific oyster</name>
    <name type="synonym">Crassostrea gigas</name>
    <dbReference type="NCBI Taxonomy" id="29159"/>
    <lineage>
        <taxon>Eukaryota</taxon>
        <taxon>Metazoa</taxon>
        <taxon>Spiralia</taxon>
        <taxon>Lophotrochozoa</taxon>
        <taxon>Mollusca</taxon>
        <taxon>Bivalvia</taxon>
        <taxon>Autobranchia</taxon>
        <taxon>Pteriomorphia</taxon>
        <taxon>Ostreida</taxon>
        <taxon>Ostreoidea</taxon>
        <taxon>Ostreidae</taxon>
        <taxon>Magallana</taxon>
    </lineage>
</organism>
<evidence type="ECO:0000313" key="6">
    <source>
        <dbReference type="Proteomes" id="UP000005408"/>
    </source>
</evidence>
<dbReference type="PROSITE" id="PS01186">
    <property type="entry name" value="EGF_2"/>
    <property type="match status" value="1"/>
</dbReference>
<name>A0A8W8ICE5_MAGGI</name>
<dbReference type="Pfam" id="PF00008">
    <property type="entry name" value="EGF"/>
    <property type="match status" value="1"/>
</dbReference>
<dbReference type="SUPFAM" id="SSF57196">
    <property type="entry name" value="EGF/Laminin"/>
    <property type="match status" value="1"/>
</dbReference>
<feature type="disulfide bond" evidence="1">
    <location>
        <begin position="320"/>
        <end position="329"/>
    </location>
</feature>
<dbReference type="Proteomes" id="UP000005408">
    <property type="component" value="Unassembled WGS sequence"/>
</dbReference>
<feature type="transmembrane region" description="Helical" evidence="3">
    <location>
        <begin position="952"/>
        <end position="976"/>
    </location>
</feature>
<proteinExistence type="predicted"/>
<keyword evidence="6" id="KW-1185">Reference proteome</keyword>
<sequence length="1008" mass="111359">MSLLMLNFASIYCCIILELGKDYFLNIPIIDNDGDQFHCELSTYLEANAFDILLKELKKENVLSIDKDTCILTLRVKHSVFRIGDSFGIPVTVKDYVTTDTVVGTSTHFAYNTLVGRVTVLMYYNVTGDTYPPEFVTPTPPNNQKYTIYVGGDFHVNVYAKPTLNSRNITKFNFLRRDGKTVNQTRHVASWDQKVTYISMIWSPVDNDKGHHIVCANAEDSAGHIVGEIVSTSESEENVTIEYSHTVINGSLPTTVAQVEFLATLPGPRQICLNASDSIEWTTRCLYVTVQKPDPCASLPCQHGGLCSPSTDNSEFQCHCVEPYTGQFCENGNKVCARNESPCFNTTCMDIPVPPHFMCGDCPYDKVGYTCDIENHLFTNDQDQPYFAPPTPGIGSVITCDFEQTICNFPIYVSSSSLPYVGSFNHTDSSSRIITFSTPLKDVSSDIYQITVSVESKTRKSVPEFIEYDVCLDVAKTISPHVELGHFDKTFELKSLVLEPSANQGGIVHGTLTVIGYDLGMKLICVDSFDSPQKTKIEDELCYKIHVTKGQYFAPKTLFPYFLHPTPPDSTTMQCVVNEQCYINIWAKNKLGVDHCPLLQTDKNIEDGVHVFPLNDTVKALALECPASTTDSVMEAPLFPDACVDQDFRAKIVPKLTPLFGDFVLPKFIRCPLREECVIPYSVTKTDSSCGFHLSWSGENFSSVHFTSSVILESLDCCGRATIIHNVSGIDEFCLSLKSSDGLISYDNVCSNVSSERDTADVNLYMFQSQFIHPSPTNGSEFSCTPGQPCHVMFSTGKHLNQKCPDVRDITTSPVHIFASLNTECHHDILILSEKNDTGSKKYCFQTMVSGITGETRCITVHFMFHVLPLNTTTTVTDISSTSTSFVSQSSLNVLSTTDVPITANSVNAQDSNTEVKQKVAKGRVECYCINPDNGIITKVIALNPRVSTEKLLIAAGLGSGAMVTTLGVAALLFTLTKGFRSSNKTGRTQNSRKSRKISVQSLKDEEN</sequence>
<evidence type="ECO:0000256" key="3">
    <source>
        <dbReference type="SAM" id="Phobius"/>
    </source>
</evidence>
<comment type="caution">
    <text evidence="1">Lacks conserved residue(s) required for the propagation of feature annotation.</text>
</comment>
<dbReference type="PROSITE" id="PS50026">
    <property type="entry name" value="EGF_3"/>
    <property type="match status" value="1"/>
</dbReference>
<keyword evidence="3" id="KW-0812">Transmembrane</keyword>
<reference evidence="5" key="1">
    <citation type="submission" date="2022-08" db="UniProtKB">
        <authorList>
            <consortium name="EnsemblMetazoa"/>
        </authorList>
    </citation>
    <scope>IDENTIFICATION</scope>
    <source>
        <strain evidence="5">05x7-T-G4-1.051#20</strain>
    </source>
</reference>
<feature type="domain" description="EGF-like" evidence="4">
    <location>
        <begin position="292"/>
        <end position="330"/>
    </location>
</feature>
<evidence type="ECO:0000313" key="5">
    <source>
        <dbReference type="EnsemblMetazoa" id="G13531.1:cds"/>
    </source>
</evidence>
<dbReference type="AlphaFoldDB" id="A0A8W8ICE5"/>
<dbReference type="CDD" id="cd00054">
    <property type="entry name" value="EGF_CA"/>
    <property type="match status" value="1"/>
</dbReference>
<keyword evidence="3" id="KW-1133">Transmembrane helix</keyword>
<dbReference type="PROSITE" id="PS00022">
    <property type="entry name" value="EGF_1"/>
    <property type="match status" value="1"/>
</dbReference>
<feature type="region of interest" description="Disordered" evidence="2">
    <location>
        <begin position="983"/>
        <end position="1008"/>
    </location>
</feature>
<evidence type="ECO:0000256" key="1">
    <source>
        <dbReference type="PROSITE-ProRule" id="PRU00076"/>
    </source>
</evidence>
<keyword evidence="3" id="KW-0472">Membrane</keyword>
<dbReference type="Gene3D" id="2.10.25.10">
    <property type="entry name" value="Laminin"/>
    <property type="match status" value="1"/>
</dbReference>
<protein>
    <recommendedName>
        <fullName evidence="4">EGF-like domain-containing protein</fullName>
    </recommendedName>
</protein>
<accession>A0A8W8ICE5</accession>
<evidence type="ECO:0000259" key="4">
    <source>
        <dbReference type="PROSITE" id="PS50026"/>
    </source>
</evidence>
<dbReference type="InterPro" id="IPR000742">
    <property type="entry name" value="EGF"/>
</dbReference>
<dbReference type="EnsemblMetazoa" id="G13531.1">
    <property type="protein sequence ID" value="G13531.1:cds"/>
    <property type="gene ID" value="G13531"/>
</dbReference>
<dbReference type="SMART" id="SM00181">
    <property type="entry name" value="EGF"/>
    <property type="match status" value="2"/>
</dbReference>
<feature type="disulfide bond" evidence="1">
    <location>
        <begin position="301"/>
        <end position="318"/>
    </location>
</feature>
<keyword evidence="1" id="KW-1015">Disulfide bond</keyword>